<accession>A0ABS6BDL7</accession>
<evidence type="ECO:0000313" key="4">
    <source>
        <dbReference type="Proteomes" id="UP000776276"/>
    </source>
</evidence>
<name>A0ABS6BDL7_9SPHN</name>
<feature type="region of interest" description="Disordered" evidence="1">
    <location>
        <begin position="70"/>
        <end position="91"/>
    </location>
</feature>
<feature type="chain" id="PRO_5046111343" description="DUF3455 domain-containing protein" evidence="2">
    <location>
        <begin position="18"/>
        <end position="157"/>
    </location>
</feature>
<reference evidence="3 4" key="1">
    <citation type="submission" date="2021-06" db="EMBL/GenBank/DDBJ databases">
        <title>Sphingomonas sp. XMGL2, whole genome shotgun sequencing project.</title>
        <authorList>
            <person name="Zhao G."/>
            <person name="Shen L."/>
        </authorList>
    </citation>
    <scope>NUCLEOTIDE SEQUENCE [LARGE SCALE GENOMIC DNA]</scope>
    <source>
        <strain evidence="3 4">XMGL2</strain>
    </source>
</reference>
<organism evidence="3 4">
    <name type="scientific">Sphingomonas quercus</name>
    <dbReference type="NCBI Taxonomy" id="2842451"/>
    <lineage>
        <taxon>Bacteria</taxon>
        <taxon>Pseudomonadati</taxon>
        <taxon>Pseudomonadota</taxon>
        <taxon>Alphaproteobacteria</taxon>
        <taxon>Sphingomonadales</taxon>
        <taxon>Sphingomonadaceae</taxon>
        <taxon>Sphingomonas</taxon>
    </lineage>
</organism>
<comment type="caution">
    <text evidence="3">The sequence shown here is derived from an EMBL/GenBank/DDBJ whole genome shotgun (WGS) entry which is preliminary data.</text>
</comment>
<feature type="signal peptide" evidence="2">
    <location>
        <begin position="1"/>
        <end position="17"/>
    </location>
</feature>
<dbReference type="Proteomes" id="UP000776276">
    <property type="component" value="Unassembled WGS sequence"/>
</dbReference>
<proteinExistence type="predicted"/>
<keyword evidence="2" id="KW-0732">Signal</keyword>
<keyword evidence="4" id="KW-1185">Reference proteome</keyword>
<evidence type="ECO:0008006" key="5">
    <source>
        <dbReference type="Google" id="ProtNLM"/>
    </source>
</evidence>
<evidence type="ECO:0000256" key="2">
    <source>
        <dbReference type="SAM" id="SignalP"/>
    </source>
</evidence>
<sequence length="157" mass="16768">MLTLLPLLLLAPSPAPAAAAPVKYPRTFLASVVDLPLQKGESVAGFTFSMWNVEVWAVCRLPTGWKIKAGGDTSPDRELSGEGSQTSNWLTQKNPPQLANLVLVRLRGPVERAETRKGPATFKGIAVISTGDGERRAALGYRNISLKPATGCPSFGR</sequence>
<feature type="compositionally biased region" description="Polar residues" evidence="1">
    <location>
        <begin position="82"/>
        <end position="91"/>
    </location>
</feature>
<evidence type="ECO:0000313" key="3">
    <source>
        <dbReference type="EMBL" id="MBU3076411.1"/>
    </source>
</evidence>
<protein>
    <recommendedName>
        <fullName evidence="5">DUF3455 domain-containing protein</fullName>
    </recommendedName>
</protein>
<dbReference type="EMBL" id="JAHKRT010000001">
    <property type="protein sequence ID" value="MBU3076411.1"/>
    <property type="molecule type" value="Genomic_DNA"/>
</dbReference>
<evidence type="ECO:0000256" key="1">
    <source>
        <dbReference type="SAM" id="MobiDB-lite"/>
    </source>
</evidence>
<dbReference type="RefSeq" id="WP_216318545.1">
    <property type="nucleotide sequence ID" value="NZ_JAHKRT010000001.1"/>
</dbReference>
<gene>
    <name evidence="3" type="ORF">KOF26_00915</name>
</gene>